<dbReference type="STRING" id="349124.Hhal_1436"/>
<feature type="coiled-coil region" evidence="7">
    <location>
        <begin position="29"/>
        <end position="70"/>
    </location>
</feature>
<evidence type="ECO:0000256" key="3">
    <source>
        <dbReference type="ARBA" id="ARBA00022692"/>
    </source>
</evidence>
<evidence type="ECO:0000256" key="7">
    <source>
        <dbReference type="HAMAP-Rule" id="MF_00599"/>
    </source>
</evidence>
<dbReference type="KEGG" id="hha:Hhal_1436"/>
<dbReference type="Proteomes" id="UP000000647">
    <property type="component" value="Chromosome"/>
</dbReference>
<sequence length="90" mass="10202">MRWVNGLLAVLLVLLQAQLWFGQASIPGLLELRGAVATQQQQNEQAEARNEALAAEVENLKESTEALEERARYELGMIRDDEVFYQVVEE</sequence>
<dbReference type="HAMAP" id="MF_00599">
    <property type="entry name" value="FtsB"/>
    <property type="match status" value="1"/>
</dbReference>
<keyword evidence="7" id="KW-0175">Coiled coil</keyword>
<comment type="similarity">
    <text evidence="7">Belongs to the FtsB family.</text>
</comment>
<keyword evidence="6 7" id="KW-0131">Cell cycle</keyword>
<dbReference type="RefSeq" id="WP_011814225.1">
    <property type="nucleotide sequence ID" value="NC_008789.1"/>
</dbReference>
<dbReference type="PANTHER" id="PTHR37485">
    <property type="entry name" value="CELL DIVISION PROTEIN FTSB"/>
    <property type="match status" value="1"/>
</dbReference>
<dbReference type="OrthoDB" id="7061211at2"/>
<evidence type="ECO:0000256" key="2">
    <source>
        <dbReference type="ARBA" id="ARBA00022618"/>
    </source>
</evidence>
<keyword evidence="4 7" id="KW-1133">Transmembrane helix</keyword>
<dbReference type="InterPro" id="IPR007060">
    <property type="entry name" value="FtsL/DivIC"/>
</dbReference>
<organism evidence="8 9">
    <name type="scientific">Halorhodospira halophila (strain DSM 244 / SL1)</name>
    <name type="common">Ectothiorhodospira halophila (strain DSM 244 / SL1)</name>
    <dbReference type="NCBI Taxonomy" id="349124"/>
    <lineage>
        <taxon>Bacteria</taxon>
        <taxon>Pseudomonadati</taxon>
        <taxon>Pseudomonadota</taxon>
        <taxon>Gammaproteobacteria</taxon>
        <taxon>Chromatiales</taxon>
        <taxon>Ectothiorhodospiraceae</taxon>
        <taxon>Halorhodospira</taxon>
    </lineage>
</organism>
<dbReference type="EMBL" id="CP000544">
    <property type="protein sequence ID" value="ABM62203.1"/>
    <property type="molecule type" value="Genomic_DNA"/>
</dbReference>
<keyword evidence="1 7" id="KW-1003">Cell membrane</keyword>
<dbReference type="GO" id="GO:0043093">
    <property type="term" value="P:FtsZ-dependent cytokinesis"/>
    <property type="evidence" value="ECO:0007669"/>
    <property type="project" value="UniProtKB-UniRule"/>
</dbReference>
<dbReference type="PANTHER" id="PTHR37485:SF1">
    <property type="entry name" value="CELL DIVISION PROTEIN FTSB"/>
    <property type="match status" value="1"/>
</dbReference>
<proteinExistence type="inferred from homology"/>
<dbReference type="AlphaFoldDB" id="A1WWZ1"/>
<dbReference type="GO" id="GO:0005886">
    <property type="term" value="C:plasma membrane"/>
    <property type="evidence" value="ECO:0007669"/>
    <property type="project" value="UniProtKB-SubCell"/>
</dbReference>
<evidence type="ECO:0000256" key="5">
    <source>
        <dbReference type="ARBA" id="ARBA00023136"/>
    </source>
</evidence>
<reference evidence="8 9" key="2">
    <citation type="journal article" date="2013" name="Stand. Genomic Sci.">
        <title>Complete genome sequence of Halorhodospira halophila SL1.</title>
        <authorList>
            <person name="Challacombe J.F."/>
            <person name="Majid S."/>
            <person name="Deole R."/>
            <person name="Brettin T.S."/>
            <person name="Bruce D."/>
            <person name="Delano S.F."/>
            <person name="Detter J.C."/>
            <person name="Gleasner C.D."/>
            <person name="Han C.S."/>
            <person name="Misra M."/>
            <person name="Reitenga K.G."/>
            <person name="Mikhailova N."/>
            <person name="Woyke T."/>
            <person name="Pitluck S."/>
            <person name="Nolan M."/>
            <person name="Land M.L."/>
            <person name="Saunders E."/>
            <person name="Tapia R."/>
            <person name="Lapidus A."/>
            <person name="Ivanova N."/>
            <person name="Hoff W.D."/>
        </authorList>
    </citation>
    <scope>NUCLEOTIDE SEQUENCE [LARGE SCALE GENOMIC DNA]</scope>
    <source>
        <strain evidence="9">DSM 244 / SL1</strain>
    </source>
</reference>
<comment type="subcellular location">
    <subcellularLocation>
        <location evidence="7">Cell inner membrane</location>
        <topology evidence="7">Single-pass type II membrane protein</topology>
    </subcellularLocation>
    <text evidence="7">Localizes to the division septum.</text>
</comment>
<keyword evidence="9" id="KW-1185">Reference proteome</keyword>
<evidence type="ECO:0000313" key="9">
    <source>
        <dbReference type="Proteomes" id="UP000000647"/>
    </source>
</evidence>
<dbReference type="NCBIfam" id="NF002058">
    <property type="entry name" value="PRK00888.1"/>
    <property type="match status" value="1"/>
</dbReference>
<dbReference type="GO" id="GO:0032153">
    <property type="term" value="C:cell division site"/>
    <property type="evidence" value="ECO:0007669"/>
    <property type="project" value="UniProtKB-UniRule"/>
</dbReference>
<keyword evidence="3 7" id="KW-0812">Transmembrane</keyword>
<accession>A1WWZ1</accession>
<feature type="topological domain" description="Periplasmic" evidence="7">
    <location>
        <begin position="22"/>
        <end position="90"/>
    </location>
</feature>
<reference evidence="9" key="1">
    <citation type="submission" date="2006-12" db="EMBL/GenBank/DDBJ databases">
        <title>Complete sequence of Halorhodospira halophila SL1.</title>
        <authorList>
            <consortium name="US DOE Joint Genome Institute"/>
            <person name="Copeland A."/>
            <person name="Lucas S."/>
            <person name="Lapidus A."/>
            <person name="Barry K."/>
            <person name="Detter J.C."/>
            <person name="Glavina del Rio T."/>
            <person name="Hammon N."/>
            <person name="Israni S."/>
            <person name="Dalin E."/>
            <person name="Tice H."/>
            <person name="Pitluck S."/>
            <person name="Saunders E."/>
            <person name="Brettin T."/>
            <person name="Bruce D."/>
            <person name="Han C."/>
            <person name="Tapia R."/>
            <person name="Schmutz J."/>
            <person name="Larimer F."/>
            <person name="Land M."/>
            <person name="Hauser L."/>
            <person name="Kyrpides N."/>
            <person name="Mikhailova N."/>
            <person name="Hoff W."/>
            <person name="Richardson P."/>
        </authorList>
    </citation>
    <scope>NUCLEOTIDE SEQUENCE [LARGE SCALE GENOMIC DNA]</scope>
    <source>
        <strain evidence="9">DSM 244 / SL1</strain>
    </source>
</reference>
<dbReference type="InterPro" id="IPR023081">
    <property type="entry name" value="Cell_div_FtsB"/>
</dbReference>
<dbReference type="eggNOG" id="COG2919">
    <property type="taxonomic scope" value="Bacteria"/>
</dbReference>
<keyword evidence="5 7" id="KW-0472">Membrane</keyword>
<evidence type="ECO:0000256" key="1">
    <source>
        <dbReference type="ARBA" id="ARBA00022475"/>
    </source>
</evidence>
<comment type="subunit">
    <text evidence="7">Part of a complex composed of FtsB, FtsL and FtsQ.</text>
</comment>
<dbReference type="GO" id="GO:0030428">
    <property type="term" value="C:cell septum"/>
    <property type="evidence" value="ECO:0007669"/>
    <property type="project" value="TreeGrafter"/>
</dbReference>
<keyword evidence="2 7" id="KW-0132">Cell division</keyword>
<evidence type="ECO:0000256" key="4">
    <source>
        <dbReference type="ARBA" id="ARBA00022989"/>
    </source>
</evidence>
<dbReference type="HOGENOM" id="CLU_134863_5_0_6"/>
<dbReference type="Pfam" id="PF04977">
    <property type="entry name" value="DivIC"/>
    <property type="match status" value="1"/>
</dbReference>
<name>A1WWZ1_HALHL</name>
<gene>
    <name evidence="7" type="primary">ftsB</name>
    <name evidence="8" type="ordered locus">Hhal_1436</name>
</gene>
<protein>
    <recommendedName>
        <fullName evidence="7">Cell division protein FtsB</fullName>
    </recommendedName>
</protein>
<evidence type="ECO:0000256" key="6">
    <source>
        <dbReference type="ARBA" id="ARBA00023306"/>
    </source>
</evidence>
<evidence type="ECO:0000313" key="8">
    <source>
        <dbReference type="EMBL" id="ABM62203.1"/>
    </source>
</evidence>
<keyword evidence="7" id="KW-0997">Cell inner membrane</keyword>
<feature type="topological domain" description="Cytoplasmic" evidence="7">
    <location>
        <begin position="1"/>
        <end position="3"/>
    </location>
</feature>
<comment type="function">
    <text evidence="7">Essential cell division protein. May link together the upstream cell division proteins, which are predominantly cytoplasmic, with the downstream cell division proteins, which are predominantly periplasmic.</text>
</comment>